<dbReference type="eggNOG" id="COG1215">
    <property type="taxonomic scope" value="Bacteria"/>
</dbReference>
<proteinExistence type="predicted"/>
<dbReference type="AlphaFoldDB" id="B1MZS3"/>
<keyword evidence="2" id="KW-0808">Transferase</keyword>
<protein>
    <submittedName>
        <fullName evidence="2">Glycosyl transferase</fullName>
    </submittedName>
</protein>
<dbReference type="InterPro" id="IPR001173">
    <property type="entry name" value="Glyco_trans_2-like"/>
</dbReference>
<dbReference type="Proteomes" id="UP000002166">
    <property type="component" value="Chromosome"/>
</dbReference>
<dbReference type="HOGENOM" id="CLU_025996_2_0_9"/>
<name>B1MZS3_LEUCK</name>
<reference evidence="2 3" key="1">
    <citation type="journal article" date="2008" name="J. Bacteriol.">
        <title>Complete genome sequence of Leuconostoc citreum KM20.</title>
        <authorList>
            <person name="Kim J.F."/>
            <person name="Jeong H."/>
            <person name="Lee J.-S."/>
            <person name="Choi S.-H."/>
            <person name="Ha M."/>
            <person name="Hur C.-G."/>
            <person name="Kim J.-S."/>
            <person name="Lee S."/>
            <person name="Park H.-S."/>
            <person name="Park Y.-H."/>
            <person name="Oh T.K."/>
        </authorList>
    </citation>
    <scope>NUCLEOTIDE SEQUENCE [LARGE SCALE GENOMIC DNA]</scope>
    <source>
        <strain evidence="2 3">KM20</strain>
    </source>
</reference>
<dbReference type="InterPro" id="IPR029044">
    <property type="entry name" value="Nucleotide-diphossugar_trans"/>
</dbReference>
<gene>
    <name evidence="2" type="ordered locus">LCK_01198</name>
</gene>
<accession>B1MZS3</accession>
<dbReference type="CAZy" id="GT2">
    <property type="family name" value="Glycosyltransferase Family 2"/>
</dbReference>
<dbReference type="PANTHER" id="PTHR22916:SF3">
    <property type="entry name" value="UDP-GLCNAC:BETAGAL BETA-1,3-N-ACETYLGLUCOSAMINYLTRANSFERASE-LIKE PROTEIN 1"/>
    <property type="match status" value="1"/>
</dbReference>
<sequence>MKTVSLIVPTYNGEKYIERFLISLFEQNKKPNEVIFRDDHSTDNTVNIIKNFIFKNNINNWTVYINNVNVGWRKNFQLLLSTAKCDIIFFADQDDIWYSHKIGDMAGYFESNSKIKVLSSDYDIDSSQGNIVNFGSLELEHYINSEVSKVKFSKENFTIKRPGWTFAIDKRILPCYQEAQHQSIGKSYDAIIWQIGLIDGSLYHLSKVTGKWIMHDDSAISKESKKIRIEKKKILTKYFCDEYNFSKFCLNNISNNQMNAEQRAIRFLAKRKQEYLQRHAAVSSGSFLTFLSGVYNYTKIKDLLADLSFIRKL</sequence>
<evidence type="ECO:0000259" key="1">
    <source>
        <dbReference type="Pfam" id="PF00535"/>
    </source>
</evidence>
<evidence type="ECO:0000313" key="3">
    <source>
        <dbReference type="Proteomes" id="UP000002166"/>
    </source>
</evidence>
<dbReference type="SUPFAM" id="SSF53448">
    <property type="entry name" value="Nucleotide-diphospho-sugar transferases"/>
    <property type="match status" value="1"/>
</dbReference>
<dbReference type="RefSeq" id="WP_012305332.1">
    <property type="nucleotide sequence ID" value="NC_010471.1"/>
</dbReference>
<organism evidence="2 3">
    <name type="scientific">Leuconostoc citreum (strain KM20)</name>
    <dbReference type="NCBI Taxonomy" id="349519"/>
    <lineage>
        <taxon>Bacteria</taxon>
        <taxon>Bacillati</taxon>
        <taxon>Bacillota</taxon>
        <taxon>Bacilli</taxon>
        <taxon>Lactobacillales</taxon>
        <taxon>Lactobacillaceae</taxon>
        <taxon>Leuconostoc</taxon>
    </lineage>
</organism>
<dbReference type="KEGG" id="lci:LCK_01198"/>
<evidence type="ECO:0000313" key="2">
    <source>
        <dbReference type="EMBL" id="ACA83025.1"/>
    </source>
</evidence>
<dbReference type="Gene3D" id="3.90.550.10">
    <property type="entry name" value="Spore Coat Polysaccharide Biosynthesis Protein SpsA, Chain A"/>
    <property type="match status" value="1"/>
</dbReference>
<dbReference type="PANTHER" id="PTHR22916">
    <property type="entry name" value="GLYCOSYLTRANSFERASE"/>
    <property type="match status" value="1"/>
</dbReference>
<dbReference type="EMBL" id="DQ489736">
    <property type="protein sequence ID" value="ACA83025.1"/>
    <property type="molecule type" value="Genomic_DNA"/>
</dbReference>
<dbReference type="OrthoDB" id="8773442at2"/>
<dbReference type="Pfam" id="PF00535">
    <property type="entry name" value="Glycos_transf_2"/>
    <property type="match status" value="1"/>
</dbReference>
<dbReference type="GO" id="GO:0016758">
    <property type="term" value="F:hexosyltransferase activity"/>
    <property type="evidence" value="ECO:0007669"/>
    <property type="project" value="UniProtKB-ARBA"/>
</dbReference>
<dbReference type="STRING" id="349519.LCK_01198"/>
<feature type="domain" description="Glycosyltransferase 2-like" evidence="1">
    <location>
        <begin position="5"/>
        <end position="119"/>
    </location>
</feature>
<keyword evidence="3" id="KW-1185">Reference proteome</keyword>